<dbReference type="GO" id="GO:0005576">
    <property type="term" value="C:extracellular region"/>
    <property type="evidence" value="ECO:0007669"/>
    <property type="project" value="TreeGrafter"/>
</dbReference>
<dbReference type="Proteomes" id="UP000199039">
    <property type="component" value="Unassembled WGS sequence"/>
</dbReference>
<feature type="chain" id="PRO_5038423158" evidence="5">
    <location>
        <begin position="22"/>
        <end position="291"/>
    </location>
</feature>
<evidence type="ECO:0000313" key="7">
    <source>
        <dbReference type="EMBL" id="SDC70766.1"/>
    </source>
</evidence>
<dbReference type="PANTHER" id="PTHR30085:SF6">
    <property type="entry name" value="ABC TRANSPORTER GLUTAMINE-BINDING PROTEIN GLNH"/>
    <property type="match status" value="1"/>
</dbReference>
<proteinExistence type="inferred from homology"/>
<keyword evidence="2" id="KW-0813">Transport</keyword>
<accession>A0A1G6NU43</accession>
<gene>
    <name evidence="7" type="ORF">SAMN05216410_2221</name>
</gene>
<evidence type="ECO:0000256" key="1">
    <source>
        <dbReference type="ARBA" id="ARBA00010333"/>
    </source>
</evidence>
<dbReference type="Pfam" id="PF00497">
    <property type="entry name" value="SBP_bac_3"/>
    <property type="match status" value="1"/>
</dbReference>
<dbReference type="OrthoDB" id="9807888at2"/>
<feature type="signal peptide" evidence="5">
    <location>
        <begin position="1"/>
        <end position="21"/>
    </location>
</feature>
<organism evidence="7 8">
    <name type="scientific">Sanguibacter gelidistatuariae</name>
    <dbReference type="NCBI Taxonomy" id="1814289"/>
    <lineage>
        <taxon>Bacteria</taxon>
        <taxon>Bacillati</taxon>
        <taxon>Actinomycetota</taxon>
        <taxon>Actinomycetes</taxon>
        <taxon>Micrococcales</taxon>
        <taxon>Sanguibacteraceae</taxon>
        <taxon>Sanguibacter</taxon>
    </lineage>
</organism>
<dbReference type="Gene3D" id="3.40.190.10">
    <property type="entry name" value="Periplasmic binding protein-like II"/>
    <property type="match status" value="2"/>
</dbReference>
<dbReference type="STRING" id="1814289.SAMN05216410_2221"/>
<dbReference type="SMART" id="SM00062">
    <property type="entry name" value="PBPb"/>
    <property type="match status" value="1"/>
</dbReference>
<protein>
    <submittedName>
        <fullName evidence="7">Amino acid ABC transporter substrate-binding protein, PAAT family</fullName>
    </submittedName>
</protein>
<dbReference type="PROSITE" id="PS51257">
    <property type="entry name" value="PROKAR_LIPOPROTEIN"/>
    <property type="match status" value="1"/>
</dbReference>
<dbReference type="InterPro" id="IPR001638">
    <property type="entry name" value="Solute-binding_3/MltF_N"/>
</dbReference>
<dbReference type="RefSeq" id="WP_093183144.1">
    <property type="nucleotide sequence ID" value="NZ_FMYH01000003.1"/>
</dbReference>
<sequence>MLRTSRTALVAIAATAALLLASCSDDKKEDTPTTPSVDASAFPAGSTMARLADQGTIIVGTKFDQPLFGLVGPDGTPVGFDVEIAKIIAAELGIAPEDITWKETVSQNRESFIQDGQVDIVVATYTINDKRKEVVDFAGPYYVAGQSLMVRADETSIASSDDLAGKKVCSADGSTPAKNIEENFPDTELVVFAQYTDCLDPLRNGQVDAVTTDNVILAGYVSESPDDFKIAGEQFTEEPYGIGLKKGDDDFRAFINDTLEASFTDGRWTTAWEDTAGTVLPTPTPPAVNRY</sequence>
<dbReference type="PROSITE" id="PS01039">
    <property type="entry name" value="SBP_BACTERIAL_3"/>
    <property type="match status" value="1"/>
</dbReference>
<dbReference type="EMBL" id="FMYH01000003">
    <property type="protein sequence ID" value="SDC70766.1"/>
    <property type="molecule type" value="Genomic_DNA"/>
</dbReference>
<keyword evidence="8" id="KW-1185">Reference proteome</keyword>
<reference evidence="7 8" key="1">
    <citation type="submission" date="2016-09" db="EMBL/GenBank/DDBJ databases">
        <authorList>
            <person name="Capua I."/>
            <person name="De Benedictis P."/>
            <person name="Joannis T."/>
            <person name="Lombin L.H."/>
            <person name="Cattoli G."/>
        </authorList>
    </citation>
    <scope>NUCLEOTIDE SEQUENCE [LARGE SCALE GENOMIC DNA]</scope>
    <source>
        <strain evidence="7 8">ISLP-3</strain>
    </source>
</reference>
<evidence type="ECO:0000259" key="6">
    <source>
        <dbReference type="SMART" id="SM00062"/>
    </source>
</evidence>
<evidence type="ECO:0000256" key="3">
    <source>
        <dbReference type="ARBA" id="ARBA00022729"/>
    </source>
</evidence>
<evidence type="ECO:0000256" key="5">
    <source>
        <dbReference type="SAM" id="SignalP"/>
    </source>
</evidence>
<evidence type="ECO:0000256" key="2">
    <source>
        <dbReference type="ARBA" id="ARBA00022448"/>
    </source>
</evidence>
<dbReference type="SUPFAM" id="SSF53850">
    <property type="entry name" value="Periplasmic binding protein-like II"/>
    <property type="match status" value="1"/>
</dbReference>
<dbReference type="AlphaFoldDB" id="A0A1G6NU43"/>
<comment type="similarity">
    <text evidence="1 4">Belongs to the bacterial solute-binding protein 3 family.</text>
</comment>
<keyword evidence="3 5" id="KW-0732">Signal</keyword>
<dbReference type="InterPro" id="IPR051455">
    <property type="entry name" value="Bact_solute-bind_prot3"/>
</dbReference>
<dbReference type="GO" id="GO:0030288">
    <property type="term" value="C:outer membrane-bounded periplasmic space"/>
    <property type="evidence" value="ECO:0007669"/>
    <property type="project" value="TreeGrafter"/>
</dbReference>
<evidence type="ECO:0000256" key="4">
    <source>
        <dbReference type="RuleBase" id="RU003744"/>
    </source>
</evidence>
<dbReference type="InterPro" id="IPR018313">
    <property type="entry name" value="SBP_3_CS"/>
</dbReference>
<dbReference type="GO" id="GO:0006865">
    <property type="term" value="P:amino acid transport"/>
    <property type="evidence" value="ECO:0007669"/>
    <property type="project" value="TreeGrafter"/>
</dbReference>
<dbReference type="CDD" id="cd13690">
    <property type="entry name" value="PBP2_GluB"/>
    <property type="match status" value="1"/>
</dbReference>
<feature type="domain" description="Solute-binding protein family 3/N-terminal" evidence="6">
    <location>
        <begin position="56"/>
        <end position="279"/>
    </location>
</feature>
<dbReference type="PANTHER" id="PTHR30085">
    <property type="entry name" value="AMINO ACID ABC TRANSPORTER PERMEASE"/>
    <property type="match status" value="1"/>
</dbReference>
<name>A0A1G6NU43_9MICO</name>
<evidence type="ECO:0000313" key="8">
    <source>
        <dbReference type="Proteomes" id="UP000199039"/>
    </source>
</evidence>